<proteinExistence type="predicted"/>
<comment type="caution">
    <text evidence="2">The sequence shown here is derived from an EMBL/GenBank/DDBJ whole genome shotgun (WGS) entry which is preliminary data.</text>
</comment>
<reference evidence="2" key="1">
    <citation type="journal article" date="2014" name="Int. J. Syst. Evol. Microbiol.">
        <title>Complete genome sequence of Corynebacterium casei LMG S-19264T (=DSM 44701T), isolated from a smear-ripened cheese.</title>
        <authorList>
            <consortium name="US DOE Joint Genome Institute (JGI-PGF)"/>
            <person name="Walter F."/>
            <person name="Albersmeier A."/>
            <person name="Kalinowski J."/>
            <person name="Ruckert C."/>
        </authorList>
    </citation>
    <scope>NUCLEOTIDE SEQUENCE</scope>
    <source>
        <strain evidence="2">CGMCC 1.15725</strain>
    </source>
</reference>
<feature type="domain" description="NolW-like" evidence="1">
    <location>
        <begin position="126"/>
        <end position="182"/>
    </location>
</feature>
<dbReference type="InterPro" id="IPR038591">
    <property type="entry name" value="NolW-like_sf"/>
</dbReference>
<evidence type="ECO:0000313" key="3">
    <source>
        <dbReference type="Proteomes" id="UP000646365"/>
    </source>
</evidence>
<keyword evidence="3" id="KW-1185">Reference proteome</keyword>
<dbReference type="Pfam" id="PF03958">
    <property type="entry name" value="Secretin_N"/>
    <property type="match status" value="1"/>
</dbReference>
<evidence type="ECO:0000313" key="2">
    <source>
        <dbReference type="EMBL" id="GGF05401.1"/>
    </source>
</evidence>
<accession>A0A8J2YRM0</accession>
<sequence>MDPFTLAERSWKRGWRLKAVSLGLGVGFLGLALAAAAAADPAAAWQAAPFNYAVVDQDLRQTLSEFGRNLGLAVEMSDAVRGRVRNMAAAGTAGAFLDALAAKYDLVWYLDGAALHIATAGEIGSKILALNGVAASRLQQALSQLGTSDLRLTLHASEAARLVTVSGPPDYVDFVEQTITALAAEHPPEVRVIRGGTAS</sequence>
<name>A0A8J2YRM0_9PROT</name>
<dbReference type="Gene3D" id="3.30.1370.120">
    <property type="match status" value="1"/>
</dbReference>
<reference evidence="2" key="2">
    <citation type="submission" date="2020-09" db="EMBL/GenBank/DDBJ databases">
        <authorList>
            <person name="Sun Q."/>
            <person name="Zhou Y."/>
        </authorList>
    </citation>
    <scope>NUCLEOTIDE SEQUENCE</scope>
    <source>
        <strain evidence="2">CGMCC 1.15725</strain>
    </source>
</reference>
<dbReference type="InterPro" id="IPR005644">
    <property type="entry name" value="NolW-like"/>
</dbReference>
<evidence type="ECO:0000259" key="1">
    <source>
        <dbReference type="Pfam" id="PF03958"/>
    </source>
</evidence>
<dbReference type="EMBL" id="BMJQ01000002">
    <property type="protein sequence ID" value="GGF05401.1"/>
    <property type="molecule type" value="Genomic_DNA"/>
</dbReference>
<organism evidence="2 3">
    <name type="scientific">Aliidongia dinghuensis</name>
    <dbReference type="NCBI Taxonomy" id="1867774"/>
    <lineage>
        <taxon>Bacteria</taxon>
        <taxon>Pseudomonadati</taxon>
        <taxon>Pseudomonadota</taxon>
        <taxon>Alphaproteobacteria</taxon>
        <taxon>Rhodospirillales</taxon>
        <taxon>Dongiaceae</taxon>
        <taxon>Aliidongia</taxon>
    </lineage>
</organism>
<dbReference type="Gene3D" id="3.55.50.30">
    <property type="match status" value="1"/>
</dbReference>
<gene>
    <name evidence="2" type="ORF">GCM10011611_08620</name>
</gene>
<protein>
    <recommendedName>
        <fullName evidence="1">NolW-like domain-containing protein</fullName>
    </recommendedName>
</protein>
<dbReference type="Proteomes" id="UP000646365">
    <property type="component" value="Unassembled WGS sequence"/>
</dbReference>
<dbReference type="AlphaFoldDB" id="A0A8J2YRM0"/>
<dbReference type="RefSeq" id="WP_189042880.1">
    <property type="nucleotide sequence ID" value="NZ_BMJQ01000002.1"/>
</dbReference>